<sequence>MSKTTHKTSVNPAHLVKRSLRVQVPSESAMTRAIAELNEDMGVDRVEWIPGKSRLTVIYDASFRSLENIEAILQHHGIQWAPGWWNQKKRNWYASSDADIKENLKAEPHCCSKMPPGY</sequence>
<organism evidence="1">
    <name type="scientific">Thermohahella caldifontis</name>
    <dbReference type="NCBI Taxonomy" id="3142973"/>
    <lineage>
        <taxon>Bacteria</taxon>
        <taxon>Pseudomonadati</taxon>
        <taxon>Pseudomonadota</taxon>
        <taxon>Gammaproteobacteria</taxon>
        <taxon>Oceanospirillales</taxon>
        <taxon>Hahellaceae</taxon>
        <taxon>Thermohahella</taxon>
    </lineage>
</organism>
<protein>
    <recommendedName>
        <fullName evidence="2">Cation transporter</fullName>
    </recommendedName>
</protein>
<gene>
    <name evidence="1" type="ORF">AAIA72_10970</name>
</gene>
<evidence type="ECO:0000313" key="1">
    <source>
        <dbReference type="EMBL" id="XDT71324.1"/>
    </source>
</evidence>
<proteinExistence type="predicted"/>
<name>A0AB39UT86_9GAMM</name>
<evidence type="ECO:0008006" key="2">
    <source>
        <dbReference type="Google" id="ProtNLM"/>
    </source>
</evidence>
<dbReference type="KEGG" id="tcd:AAIA72_10970"/>
<dbReference type="EMBL" id="CP154858">
    <property type="protein sequence ID" value="XDT71324.1"/>
    <property type="molecule type" value="Genomic_DNA"/>
</dbReference>
<dbReference type="AlphaFoldDB" id="A0AB39UT86"/>
<reference evidence="1" key="1">
    <citation type="submission" date="2024-05" db="EMBL/GenBank/DDBJ databases">
        <title>Genome sequencing of novel strain.</title>
        <authorList>
            <person name="Ganbat D."/>
            <person name="Ganbat S."/>
            <person name="Lee S.-J."/>
        </authorList>
    </citation>
    <scope>NUCLEOTIDE SEQUENCE</scope>
    <source>
        <strain evidence="1">SMD15-11</strain>
    </source>
</reference>
<dbReference type="RefSeq" id="WP_369600359.1">
    <property type="nucleotide sequence ID" value="NZ_CP154858.1"/>
</dbReference>
<accession>A0AB39UT86</accession>